<keyword evidence="4 8" id="KW-0812">Transmembrane</keyword>
<dbReference type="EMBL" id="CP118615">
    <property type="protein sequence ID" value="WDZ88185.1"/>
    <property type="molecule type" value="Genomic_DNA"/>
</dbReference>
<dbReference type="RefSeq" id="WP_275035249.1">
    <property type="nucleotide sequence ID" value="NZ_CP118615.1"/>
</dbReference>
<protein>
    <submittedName>
        <fullName evidence="10">DedA family protein</fullName>
    </submittedName>
</protein>
<dbReference type="PANTHER" id="PTHR30353:SF0">
    <property type="entry name" value="TRANSMEMBRANE PROTEIN"/>
    <property type="match status" value="1"/>
</dbReference>
<evidence type="ECO:0000259" key="9">
    <source>
        <dbReference type="Pfam" id="PF09335"/>
    </source>
</evidence>
<dbReference type="InterPro" id="IPR032816">
    <property type="entry name" value="VTT_dom"/>
</dbReference>
<feature type="transmembrane region" description="Helical" evidence="8">
    <location>
        <begin position="15"/>
        <end position="36"/>
    </location>
</feature>
<evidence type="ECO:0000256" key="2">
    <source>
        <dbReference type="ARBA" id="ARBA00010792"/>
    </source>
</evidence>
<dbReference type="InterPro" id="IPR036938">
    <property type="entry name" value="PAP2/HPO_sf"/>
</dbReference>
<dbReference type="SUPFAM" id="SSF48317">
    <property type="entry name" value="Acid phosphatase/Vanadium-dependent haloperoxidase"/>
    <property type="match status" value="1"/>
</dbReference>
<evidence type="ECO:0000256" key="6">
    <source>
        <dbReference type="ARBA" id="ARBA00023136"/>
    </source>
</evidence>
<keyword evidence="5 8" id="KW-1133">Transmembrane helix</keyword>
<comment type="similarity">
    <text evidence="2">Belongs to the DedA family.</text>
</comment>
<evidence type="ECO:0000256" key="8">
    <source>
        <dbReference type="SAM" id="Phobius"/>
    </source>
</evidence>
<gene>
    <name evidence="10" type="ORF">PVK37_27905</name>
</gene>
<dbReference type="Pfam" id="PF09335">
    <property type="entry name" value="VTT_dom"/>
    <property type="match status" value="1"/>
</dbReference>
<proteinExistence type="inferred from homology"/>
<feature type="compositionally biased region" description="Low complexity" evidence="7">
    <location>
        <begin position="460"/>
        <end position="470"/>
    </location>
</feature>
<reference evidence="10 11" key="1">
    <citation type="submission" date="2023-02" db="EMBL/GenBank/DDBJ databases">
        <authorList>
            <person name="Mo P."/>
        </authorList>
    </citation>
    <scope>NUCLEOTIDE SEQUENCE [LARGE SCALE GENOMIC DNA]</scope>
    <source>
        <strain evidence="10 11">HUAS 3</strain>
    </source>
</reference>
<evidence type="ECO:0000256" key="1">
    <source>
        <dbReference type="ARBA" id="ARBA00004651"/>
    </source>
</evidence>
<evidence type="ECO:0000256" key="3">
    <source>
        <dbReference type="ARBA" id="ARBA00022475"/>
    </source>
</evidence>
<feature type="transmembrane region" description="Helical" evidence="8">
    <location>
        <begin position="415"/>
        <end position="437"/>
    </location>
</feature>
<dbReference type="PANTHER" id="PTHR30353">
    <property type="entry name" value="INNER MEMBRANE PROTEIN DEDA-RELATED"/>
    <property type="match status" value="1"/>
</dbReference>
<keyword evidence="11" id="KW-1185">Reference proteome</keyword>
<dbReference type="InterPro" id="IPR032818">
    <property type="entry name" value="DedA-like"/>
</dbReference>
<comment type="subcellular location">
    <subcellularLocation>
        <location evidence="1">Cell membrane</location>
        <topology evidence="1">Multi-pass membrane protein</topology>
    </subcellularLocation>
</comment>
<feature type="transmembrane region" description="Helical" evidence="8">
    <location>
        <begin position="242"/>
        <end position="264"/>
    </location>
</feature>
<evidence type="ECO:0000256" key="4">
    <source>
        <dbReference type="ARBA" id="ARBA00022692"/>
    </source>
</evidence>
<evidence type="ECO:0000313" key="11">
    <source>
        <dbReference type="Proteomes" id="UP001219605"/>
    </source>
</evidence>
<accession>A0ABY7ZZ59</accession>
<evidence type="ECO:0000256" key="7">
    <source>
        <dbReference type="SAM" id="MobiDB-lite"/>
    </source>
</evidence>
<organism evidence="10 11">
    <name type="scientific">Micromonospora cathayae</name>
    <dbReference type="NCBI Taxonomy" id="3028804"/>
    <lineage>
        <taxon>Bacteria</taxon>
        <taxon>Bacillati</taxon>
        <taxon>Actinomycetota</taxon>
        <taxon>Actinomycetes</taxon>
        <taxon>Micromonosporales</taxon>
        <taxon>Micromonosporaceae</taxon>
        <taxon>Micromonospora</taxon>
    </lineage>
</organism>
<name>A0ABY7ZZ59_9ACTN</name>
<feature type="transmembrane region" description="Helical" evidence="8">
    <location>
        <begin position="146"/>
        <end position="167"/>
    </location>
</feature>
<keyword evidence="3" id="KW-1003">Cell membrane</keyword>
<feature type="transmembrane region" description="Helical" evidence="8">
    <location>
        <begin position="295"/>
        <end position="318"/>
    </location>
</feature>
<keyword evidence="6 8" id="KW-0472">Membrane</keyword>
<evidence type="ECO:0000313" key="10">
    <source>
        <dbReference type="EMBL" id="WDZ88185.1"/>
    </source>
</evidence>
<feature type="transmembrane region" description="Helical" evidence="8">
    <location>
        <begin position="173"/>
        <end position="198"/>
    </location>
</feature>
<feature type="transmembrane region" description="Helical" evidence="8">
    <location>
        <begin position="330"/>
        <end position="350"/>
    </location>
</feature>
<feature type="compositionally biased region" description="Basic and acidic residues" evidence="7">
    <location>
        <begin position="443"/>
        <end position="457"/>
    </location>
</feature>
<feature type="transmembrane region" description="Helical" evidence="8">
    <location>
        <begin position="387"/>
        <end position="409"/>
    </location>
</feature>
<evidence type="ECO:0000256" key="5">
    <source>
        <dbReference type="ARBA" id="ARBA00022989"/>
    </source>
</evidence>
<sequence length="489" mass="50727">MHDLVSLLQHLPAELIYLVAALVVAGETALLVGLVAPGEATLLLVGFLSFTGTLRLGPAMVLMVAAAVLGDALAFRSGRRYGPRLRASRWGARVGPERWGRADAMLGRLGGRGVCAARWVAFARTLVPRLAGAAGMPYARFLPWNVAGVVTWVGGSVLVGYLAGGSYETVSAYLGRATGAVLVLAGCVLVIVLAGRWLGRNPDPVRALFDRAMAVPPLSWVSRRYGVLLFLLGTRIGPTWTLLLNLTVGLALLFGAGFAMAWLLGLVVRHSGLAVVDTAIAQWFASRRTPGAVDVTLAVVSVLRGPVLIAVVALAAAVLAWRRRICRADLLGLLGTVGAFVPPVVVAVVADVTRPAGGLLFPTQNAVVSAGFCTLAWLLARGTRWPVAVAVWTAAAVGVAGVGLARLYLGLSSASGTVGSILLGVLWTVVFVVAWATRDRAVRQARRDDPGSDRPGSDRGAGPPVDAGSPPADPAGPLRQGATGQVDPC</sequence>
<feature type="transmembrane region" description="Helical" evidence="8">
    <location>
        <begin position="56"/>
        <end position="75"/>
    </location>
</feature>
<feature type="region of interest" description="Disordered" evidence="7">
    <location>
        <begin position="443"/>
        <end position="489"/>
    </location>
</feature>
<dbReference type="Proteomes" id="UP001219605">
    <property type="component" value="Chromosome"/>
</dbReference>
<feature type="transmembrane region" description="Helical" evidence="8">
    <location>
        <begin position="356"/>
        <end position="380"/>
    </location>
</feature>
<feature type="domain" description="VTT" evidence="9">
    <location>
        <begin position="37"/>
        <end position="161"/>
    </location>
</feature>